<feature type="signal peptide" evidence="2">
    <location>
        <begin position="1"/>
        <end position="20"/>
    </location>
</feature>
<keyword evidence="2" id="KW-0732">Signal</keyword>
<reference evidence="5" key="1">
    <citation type="submission" date="2016-06" db="UniProtKB">
        <authorList>
            <consortium name="WormBaseParasite"/>
        </authorList>
    </citation>
    <scope>IDENTIFICATION</scope>
</reference>
<feature type="compositionally biased region" description="Basic and acidic residues" evidence="1">
    <location>
        <begin position="129"/>
        <end position="166"/>
    </location>
</feature>
<sequence length="234" mass="23953">MKSNIIKLLLIAICISDNVAANCEEVTASGETKSFVVKGSGTGCQYRVKSDSGKAVKVYVNETSGTNCVKATSGDRSETLCPKGATTVFTSTSAIDVSADSVTTTTAAATTTVTPTTTPNPIQPPSENGEGKKGSQKDPGADEKTSKEKGAEPQGDKKNGKEKSAEENGTSVEKLPQEPPIAAASRLMRQARDISTSAASNDVTVYYVLGTSSSACGGNSGAVRSCPTSTAVQV</sequence>
<feature type="compositionally biased region" description="Polar residues" evidence="1">
    <location>
        <begin position="193"/>
        <end position="202"/>
    </location>
</feature>
<accession>A0A183B1J0</accession>
<gene>
    <name evidence="3" type="ORF">ECPE_LOCUS13075</name>
</gene>
<dbReference type="Proteomes" id="UP000272942">
    <property type="component" value="Unassembled WGS sequence"/>
</dbReference>
<dbReference type="EMBL" id="UZAN01054252">
    <property type="protein sequence ID" value="VDP90347.1"/>
    <property type="molecule type" value="Genomic_DNA"/>
</dbReference>
<keyword evidence="4" id="KW-1185">Reference proteome</keyword>
<organism evidence="5">
    <name type="scientific">Echinostoma caproni</name>
    <dbReference type="NCBI Taxonomy" id="27848"/>
    <lineage>
        <taxon>Eukaryota</taxon>
        <taxon>Metazoa</taxon>
        <taxon>Spiralia</taxon>
        <taxon>Lophotrochozoa</taxon>
        <taxon>Platyhelminthes</taxon>
        <taxon>Trematoda</taxon>
        <taxon>Digenea</taxon>
        <taxon>Plagiorchiida</taxon>
        <taxon>Echinostomata</taxon>
        <taxon>Echinostomatoidea</taxon>
        <taxon>Echinostomatidae</taxon>
        <taxon>Echinostoma</taxon>
    </lineage>
</organism>
<evidence type="ECO:0000313" key="5">
    <source>
        <dbReference type="WBParaSite" id="ECPE_0001311301-mRNA-1"/>
    </source>
</evidence>
<feature type="compositionally biased region" description="Low complexity" evidence="1">
    <location>
        <begin position="108"/>
        <end position="119"/>
    </location>
</feature>
<dbReference type="AlphaFoldDB" id="A0A183B1J0"/>
<name>A0A183B1J0_9TREM</name>
<reference evidence="3 4" key="2">
    <citation type="submission" date="2018-11" db="EMBL/GenBank/DDBJ databases">
        <authorList>
            <consortium name="Pathogen Informatics"/>
        </authorList>
    </citation>
    <scope>NUCLEOTIDE SEQUENCE [LARGE SCALE GENOMIC DNA]</scope>
    <source>
        <strain evidence="3 4">Egypt</strain>
    </source>
</reference>
<evidence type="ECO:0000256" key="1">
    <source>
        <dbReference type="SAM" id="MobiDB-lite"/>
    </source>
</evidence>
<evidence type="ECO:0000256" key="2">
    <source>
        <dbReference type="SAM" id="SignalP"/>
    </source>
</evidence>
<feature type="chain" id="PRO_5043138295" evidence="2">
    <location>
        <begin position="21"/>
        <end position="234"/>
    </location>
</feature>
<dbReference type="WBParaSite" id="ECPE_0001311301-mRNA-1">
    <property type="protein sequence ID" value="ECPE_0001311301-mRNA-1"/>
    <property type="gene ID" value="ECPE_0001311301"/>
</dbReference>
<protein>
    <submittedName>
        <fullName evidence="3 5">Uncharacterized protein</fullName>
    </submittedName>
</protein>
<evidence type="ECO:0000313" key="3">
    <source>
        <dbReference type="EMBL" id="VDP90347.1"/>
    </source>
</evidence>
<proteinExistence type="predicted"/>
<feature type="region of interest" description="Disordered" evidence="1">
    <location>
        <begin position="108"/>
        <end position="202"/>
    </location>
</feature>
<evidence type="ECO:0000313" key="4">
    <source>
        <dbReference type="Proteomes" id="UP000272942"/>
    </source>
</evidence>